<dbReference type="RefSeq" id="XP_005716809.1">
    <property type="nucleotide sequence ID" value="XM_005716752.1"/>
</dbReference>
<organism evidence="2 3">
    <name type="scientific">Chondrus crispus</name>
    <name type="common">Carrageen Irish moss</name>
    <name type="synonym">Polymorpha crispa</name>
    <dbReference type="NCBI Taxonomy" id="2769"/>
    <lineage>
        <taxon>Eukaryota</taxon>
        <taxon>Rhodophyta</taxon>
        <taxon>Florideophyceae</taxon>
        <taxon>Rhodymeniophycidae</taxon>
        <taxon>Gigartinales</taxon>
        <taxon>Gigartinaceae</taxon>
        <taxon>Chondrus</taxon>
    </lineage>
</organism>
<protein>
    <submittedName>
        <fullName evidence="2">Uncharacterized protein</fullName>
    </submittedName>
</protein>
<reference evidence="3" key="1">
    <citation type="journal article" date="2013" name="Proc. Natl. Acad. Sci. U.S.A.">
        <title>Genome structure and metabolic features in the red seaweed Chondrus crispus shed light on evolution of the Archaeplastida.</title>
        <authorList>
            <person name="Collen J."/>
            <person name="Porcel B."/>
            <person name="Carre W."/>
            <person name="Ball S.G."/>
            <person name="Chaparro C."/>
            <person name="Tonon T."/>
            <person name="Barbeyron T."/>
            <person name="Michel G."/>
            <person name="Noel B."/>
            <person name="Valentin K."/>
            <person name="Elias M."/>
            <person name="Artiguenave F."/>
            <person name="Arun A."/>
            <person name="Aury J.M."/>
            <person name="Barbosa-Neto J.F."/>
            <person name="Bothwell J.H."/>
            <person name="Bouget F.Y."/>
            <person name="Brillet L."/>
            <person name="Cabello-Hurtado F."/>
            <person name="Capella-Gutierrez S."/>
            <person name="Charrier B."/>
            <person name="Cladiere L."/>
            <person name="Cock J.M."/>
            <person name="Coelho S.M."/>
            <person name="Colleoni C."/>
            <person name="Czjzek M."/>
            <person name="Da Silva C."/>
            <person name="Delage L."/>
            <person name="Denoeud F."/>
            <person name="Deschamps P."/>
            <person name="Dittami S.M."/>
            <person name="Gabaldon T."/>
            <person name="Gachon C.M."/>
            <person name="Groisillier A."/>
            <person name="Herve C."/>
            <person name="Jabbari K."/>
            <person name="Katinka M."/>
            <person name="Kloareg B."/>
            <person name="Kowalczyk N."/>
            <person name="Labadie K."/>
            <person name="Leblanc C."/>
            <person name="Lopez P.J."/>
            <person name="McLachlan D.H."/>
            <person name="Meslet-Cladiere L."/>
            <person name="Moustafa A."/>
            <person name="Nehr Z."/>
            <person name="Nyvall Collen P."/>
            <person name="Panaud O."/>
            <person name="Partensky F."/>
            <person name="Poulain J."/>
            <person name="Rensing S.A."/>
            <person name="Rousvoal S."/>
            <person name="Samson G."/>
            <person name="Symeonidi A."/>
            <person name="Weissenbach J."/>
            <person name="Zambounis A."/>
            <person name="Wincker P."/>
            <person name="Boyen C."/>
        </authorList>
    </citation>
    <scope>NUCLEOTIDE SEQUENCE [LARGE SCALE GENOMIC DNA]</scope>
    <source>
        <strain evidence="3">cv. Stackhouse</strain>
    </source>
</reference>
<dbReference type="Gramene" id="CDF36990">
    <property type="protein sequence ID" value="CDF36990"/>
    <property type="gene ID" value="CHC_T00004979001"/>
</dbReference>
<dbReference type="EMBL" id="HG001808">
    <property type="protein sequence ID" value="CDF36990.1"/>
    <property type="molecule type" value="Genomic_DNA"/>
</dbReference>
<feature type="region of interest" description="Disordered" evidence="1">
    <location>
        <begin position="1"/>
        <end position="21"/>
    </location>
</feature>
<dbReference type="AlphaFoldDB" id="R7QHW6"/>
<name>R7QHW6_CHOCR</name>
<evidence type="ECO:0000313" key="2">
    <source>
        <dbReference type="EMBL" id="CDF36990.1"/>
    </source>
</evidence>
<dbReference type="KEGG" id="ccp:CHC_T00004979001"/>
<dbReference type="GeneID" id="17324519"/>
<accession>R7QHW6</accession>
<evidence type="ECO:0000256" key="1">
    <source>
        <dbReference type="SAM" id="MobiDB-lite"/>
    </source>
</evidence>
<dbReference type="Proteomes" id="UP000012073">
    <property type="component" value="Unassembled WGS sequence"/>
</dbReference>
<evidence type="ECO:0000313" key="3">
    <source>
        <dbReference type="Proteomes" id="UP000012073"/>
    </source>
</evidence>
<sequence>MKPHLGRPLPAGLEASSPHPRLALQPNVQSSRVLPFLSAASLTPRDRTHCRSNHRTPRLFLPLGSRAW</sequence>
<keyword evidence="3" id="KW-1185">Reference proteome</keyword>
<gene>
    <name evidence="2" type="ORF">CHC_T00004979001</name>
</gene>
<proteinExistence type="predicted"/>